<dbReference type="OrthoDB" id="412402at2759"/>
<evidence type="ECO:0000313" key="1">
    <source>
        <dbReference type="EMBL" id="RMX79898.1"/>
    </source>
</evidence>
<reference evidence="3 4" key="1">
    <citation type="journal article" date="2018" name="BMC Genomics">
        <title>Genomic evidence for intraspecific hybridization in a clonal and extremely halotolerant yeast.</title>
        <authorList>
            <person name="Gostincar C."/>
            <person name="Stajich J.E."/>
            <person name="Zupancic J."/>
            <person name="Zalar P."/>
            <person name="Gunde-Cimerman N."/>
        </authorList>
    </citation>
    <scope>NUCLEOTIDE SEQUENCE [LARGE SCALE GENOMIC DNA]</scope>
    <source>
        <strain evidence="2 4">EXF-6654</strain>
        <strain evidence="1 3">EXF-6656</strain>
    </source>
</reference>
<dbReference type="AlphaFoldDB" id="A0A3M6YEL8"/>
<evidence type="ECO:0000313" key="2">
    <source>
        <dbReference type="EMBL" id="RMY01267.1"/>
    </source>
</evidence>
<protein>
    <submittedName>
        <fullName evidence="2">Uncharacterized protein</fullName>
    </submittedName>
</protein>
<proteinExistence type="predicted"/>
<evidence type="ECO:0000313" key="3">
    <source>
        <dbReference type="Proteomes" id="UP000281245"/>
    </source>
</evidence>
<dbReference type="EMBL" id="QWIK01000771">
    <property type="protein sequence ID" value="RMY01267.1"/>
    <property type="molecule type" value="Genomic_DNA"/>
</dbReference>
<gene>
    <name evidence="2" type="ORF">D0868_08582</name>
    <name evidence="1" type="ORF">D0869_07968</name>
</gene>
<sequence>MLQQPVTVRCATCNKRHKTKLTVTLDEDCYEDYTGWIVTEDDLIRIKEETTRLKDKQGHVRFYKIEVVSRVLSAEMNRDTRQSRDQPEHTHSITFNEEISAVLGIINAYSLYMSGQCGKRKKTYSLEDVDLLDQDVDLLDRVRTERYPEHMFAESTDLKKAAHQYSAGASAVVIQNAPTVLALDSLMANAQESTINIANICVFPWDGESPDKKMTIELHY</sequence>
<accession>A0A3M6YEL8</accession>
<dbReference type="Proteomes" id="UP000282582">
    <property type="component" value="Unassembled WGS sequence"/>
</dbReference>
<dbReference type="Proteomes" id="UP000281245">
    <property type="component" value="Unassembled WGS sequence"/>
</dbReference>
<comment type="caution">
    <text evidence="2">The sequence shown here is derived from an EMBL/GenBank/DDBJ whole genome shotgun (WGS) entry which is preliminary data.</text>
</comment>
<dbReference type="EMBL" id="QWIJ01000663">
    <property type="protein sequence ID" value="RMX79898.1"/>
    <property type="molecule type" value="Genomic_DNA"/>
</dbReference>
<organism evidence="2 4">
    <name type="scientific">Hortaea werneckii</name>
    <name type="common">Black yeast</name>
    <name type="synonym">Cladosporium werneckii</name>
    <dbReference type="NCBI Taxonomy" id="91943"/>
    <lineage>
        <taxon>Eukaryota</taxon>
        <taxon>Fungi</taxon>
        <taxon>Dikarya</taxon>
        <taxon>Ascomycota</taxon>
        <taxon>Pezizomycotina</taxon>
        <taxon>Dothideomycetes</taxon>
        <taxon>Dothideomycetidae</taxon>
        <taxon>Mycosphaerellales</taxon>
        <taxon>Teratosphaeriaceae</taxon>
        <taxon>Hortaea</taxon>
    </lineage>
</organism>
<evidence type="ECO:0000313" key="4">
    <source>
        <dbReference type="Proteomes" id="UP000282582"/>
    </source>
</evidence>
<name>A0A3M6YEL8_HORWE</name>